<evidence type="ECO:0000256" key="1">
    <source>
        <dbReference type="SAM" id="MobiDB-lite"/>
    </source>
</evidence>
<protein>
    <submittedName>
        <fullName evidence="2">Uncharacterized protein</fullName>
    </submittedName>
</protein>
<reference evidence="2 3" key="1">
    <citation type="journal article" date="2022" name="bioRxiv">
        <title>Ecology and evolution of chlamydial symbionts of arthropods.</title>
        <authorList>
            <person name="Halter T."/>
            <person name="Koestlbacher S."/>
            <person name="Collingro A."/>
            <person name="Sixt B.S."/>
            <person name="Toenshoff E.R."/>
            <person name="Hendrickx F."/>
            <person name="Kostanjsek R."/>
            <person name="Horn M."/>
        </authorList>
    </citation>
    <scope>NUCLEOTIDE SEQUENCE [LARGE SCALE GENOMIC DNA]</scope>
    <source>
        <strain evidence="2">W744xW776</strain>
    </source>
</reference>
<organism evidence="2 3">
    <name type="scientific">Candidatus Rhabdochlamydia oedothoracis</name>
    <dbReference type="NCBI Taxonomy" id="2720720"/>
    <lineage>
        <taxon>Bacteria</taxon>
        <taxon>Pseudomonadati</taxon>
        <taxon>Chlamydiota</taxon>
        <taxon>Chlamydiia</taxon>
        <taxon>Parachlamydiales</taxon>
        <taxon>Candidatus Rhabdochlamydiaceae</taxon>
        <taxon>Candidatus Rhabdochlamydia</taxon>
    </lineage>
</organism>
<proteinExistence type="predicted"/>
<feature type="region of interest" description="Disordered" evidence="1">
    <location>
        <begin position="1"/>
        <end position="24"/>
    </location>
</feature>
<dbReference type="Proteomes" id="UP000826014">
    <property type="component" value="Chromosome"/>
</dbReference>
<dbReference type="EMBL" id="CP075587">
    <property type="protein sequence ID" value="QYF48026.1"/>
    <property type="molecule type" value="Genomic_DNA"/>
</dbReference>
<gene>
    <name evidence="2" type="ORF">RHABOEDO_000116</name>
</gene>
<keyword evidence="3" id="KW-1185">Reference proteome</keyword>
<evidence type="ECO:0000313" key="2">
    <source>
        <dbReference type="EMBL" id="QYF48026.1"/>
    </source>
</evidence>
<sequence>MKKKKKKDKIKTPPTKQRPMQNLGDLLDEAKYGELTTEELIYVVEKIKASKPGDNIVVPIQSHRKI</sequence>
<dbReference type="RefSeq" id="WP_215216400.1">
    <property type="nucleotide sequence ID" value="NZ_CP075587.1"/>
</dbReference>
<evidence type="ECO:0000313" key="3">
    <source>
        <dbReference type="Proteomes" id="UP000826014"/>
    </source>
</evidence>
<name>A0ABX8UYT8_9BACT</name>
<accession>A0ABX8UYT8</accession>